<evidence type="ECO:0008006" key="3">
    <source>
        <dbReference type="Google" id="ProtNLM"/>
    </source>
</evidence>
<comment type="caution">
    <text evidence="1">The sequence shown here is derived from an EMBL/GenBank/DDBJ whole genome shotgun (WGS) entry which is preliminary data.</text>
</comment>
<organism evidence="1 2">
    <name type="scientific">Papaver nudicaule</name>
    <name type="common">Iceland poppy</name>
    <dbReference type="NCBI Taxonomy" id="74823"/>
    <lineage>
        <taxon>Eukaryota</taxon>
        <taxon>Viridiplantae</taxon>
        <taxon>Streptophyta</taxon>
        <taxon>Embryophyta</taxon>
        <taxon>Tracheophyta</taxon>
        <taxon>Spermatophyta</taxon>
        <taxon>Magnoliopsida</taxon>
        <taxon>Ranunculales</taxon>
        <taxon>Papaveraceae</taxon>
        <taxon>Papaveroideae</taxon>
        <taxon>Papaver</taxon>
    </lineage>
</organism>
<evidence type="ECO:0000313" key="1">
    <source>
        <dbReference type="EMBL" id="MCL7050885.1"/>
    </source>
</evidence>
<accession>A0AA41W0E2</accession>
<dbReference type="EMBL" id="JAJJMA010332795">
    <property type="protein sequence ID" value="MCL7050885.1"/>
    <property type="molecule type" value="Genomic_DNA"/>
</dbReference>
<dbReference type="Proteomes" id="UP001177140">
    <property type="component" value="Unassembled WGS sequence"/>
</dbReference>
<sequence>MATSSKITYHTRSISLPTRSSALTLAVEEQLCRLRSLELATSSSRSISQSLTGLKDLYESVEDFLHLQPIQQENCLDSALDGFLLLLDACGSTRDVLSQMKQCVQDLLSSIRRKRYGKLGLTVELKEYMSSRKKVTKMIRKCLEGLKKMQYENSDKVAIVNMLRQVEVTTISVFESVVSFLSGSKAQKQSSWSLICKLVLNTQGACEENENETNDFVEVEMALNTFINNRQHKAIVNAKSIQKPLETLEMSIQNFEEVLEGVFRGLIKIRVSLLNILN</sequence>
<evidence type="ECO:0000313" key="2">
    <source>
        <dbReference type="Proteomes" id="UP001177140"/>
    </source>
</evidence>
<dbReference type="GO" id="GO:0048364">
    <property type="term" value="P:root development"/>
    <property type="evidence" value="ECO:0007669"/>
    <property type="project" value="InterPro"/>
</dbReference>
<protein>
    <recommendedName>
        <fullName evidence="3">DUF241 domain protein</fullName>
    </recommendedName>
</protein>
<name>A0AA41W0E2_PAPNU</name>
<dbReference type="PANTHER" id="PTHR33070:SF129">
    <property type="entry name" value="DUF241 DOMAIN PROTEIN"/>
    <property type="match status" value="1"/>
</dbReference>
<proteinExistence type="predicted"/>
<gene>
    <name evidence="1" type="ORF">MKW94_009413</name>
</gene>
<dbReference type="GO" id="GO:0048367">
    <property type="term" value="P:shoot system development"/>
    <property type="evidence" value="ECO:0007669"/>
    <property type="project" value="InterPro"/>
</dbReference>
<dbReference type="AlphaFoldDB" id="A0AA41W0E2"/>
<dbReference type="Pfam" id="PF03087">
    <property type="entry name" value="BPS1"/>
    <property type="match status" value="1"/>
</dbReference>
<reference evidence="1" key="1">
    <citation type="submission" date="2022-03" db="EMBL/GenBank/DDBJ databases">
        <title>A functionally conserved STORR gene fusion in Papaver species that diverged 16.8 million years ago.</title>
        <authorList>
            <person name="Catania T."/>
        </authorList>
    </citation>
    <scope>NUCLEOTIDE SEQUENCE</scope>
    <source>
        <strain evidence="1">S-191538</strain>
    </source>
</reference>
<dbReference type="PANTHER" id="PTHR33070">
    <property type="entry name" value="OS06G0725500 PROTEIN"/>
    <property type="match status" value="1"/>
</dbReference>
<dbReference type="InterPro" id="IPR004320">
    <property type="entry name" value="BPS1_pln"/>
</dbReference>
<keyword evidence="2" id="KW-1185">Reference proteome</keyword>